<name>A0A0V0ZYT0_9BILA</name>
<proteinExistence type="predicted"/>
<dbReference type="Proteomes" id="UP000054783">
    <property type="component" value="Unassembled WGS sequence"/>
</dbReference>
<gene>
    <name evidence="2" type="ORF">T12_11797</name>
</gene>
<keyword evidence="3" id="KW-1185">Reference proteome</keyword>
<feature type="compositionally biased region" description="Polar residues" evidence="1">
    <location>
        <begin position="66"/>
        <end position="75"/>
    </location>
</feature>
<dbReference type="AlphaFoldDB" id="A0A0V0ZYT0"/>
<protein>
    <submittedName>
        <fullName evidence="2">Uncharacterized protein</fullName>
    </submittedName>
</protein>
<dbReference type="EMBL" id="JYDQ01000061">
    <property type="protein sequence ID" value="KRY17476.1"/>
    <property type="molecule type" value="Genomic_DNA"/>
</dbReference>
<accession>A0A0V0ZYT0</accession>
<feature type="region of interest" description="Disordered" evidence="1">
    <location>
        <begin position="65"/>
        <end position="96"/>
    </location>
</feature>
<sequence>MDQYRMLSNANGKGKASKLYKENANARCSRCLRENGPLECPYVNAVCRFCNRKGHLEKAYFHKNKNQNNRATDNLWQKGKRHSTHFMVDGPEQPDE</sequence>
<evidence type="ECO:0000256" key="1">
    <source>
        <dbReference type="SAM" id="MobiDB-lite"/>
    </source>
</evidence>
<organism evidence="2 3">
    <name type="scientific">Trichinella patagoniensis</name>
    <dbReference type="NCBI Taxonomy" id="990121"/>
    <lineage>
        <taxon>Eukaryota</taxon>
        <taxon>Metazoa</taxon>
        <taxon>Ecdysozoa</taxon>
        <taxon>Nematoda</taxon>
        <taxon>Enoplea</taxon>
        <taxon>Dorylaimia</taxon>
        <taxon>Trichinellida</taxon>
        <taxon>Trichinellidae</taxon>
        <taxon>Trichinella</taxon>
    </lineage>
</organism>
<evidence type="ECO:0000313" key="2">
    <source>
        <dbReference type="EMBL" id="KRY17476.1"/>
    </source>
</evidence>
<reference evidence="2 3" key="1">
    <citation type="submission" date="2015-01" db="EMBL/GenBank/DDBJ databases">
        <title>Evolution of Trichinella species and genotypes.</title>
        <authorList>
            <person name="Korhonen P.K."/>
            <person name="Edoardo P."/>
            <person name="Giuseppe L.R."/>
            <person name="Gasser R.B."/>
        </authorList>
    </citation>
    <scope>NUCLEOTIDE SEQUENCE [LARGE SCALE GENOMIC DNA]</scope>
    <source>
        <strain evidence="2">ISS2496</strain>
    </source>
</reference>
<comment type="caution">
    <text evidence="2">The sequence shown here is derived from an EMBL/GenBank/DDBJ whole genome shotgun (WGS) entry which is preliminary data.</text>
</comment>
<evidence type="ECO:0000313" key="3">
    <source>
        <dbReference type="Proteomes" id="UP000054783"/>
    </source>
</evidence>